<sequence>MPTPNPASDSISGEGTRNIPNSSDYSKFFDYPTSKVEYILSLYPFAKVSNLGDFNVHHKLWFSPPFTDHHDELAFNIAILYDPAQLVQHPTRISDRLGDTPNILDLFHTSIPSAYAVAISSPFVDHSLISVSCPIASFPSQDSPHNISDSV</sequence>
<proteinExistence type="predicted"/>
<dbReference type="Proteomes" id="UP000324222">
    <property type="component" value="Unassembled WGS sequence"/>
</dbReference>
<dbReference type="Gene3D" id="3.60.10.10">
    <property type="entry name" value="Endonuclease/exonuclease/phosphatase"/>
    <property type="match status" value="1"/>
</dbReference>
<accession>A0A5B7D2Y2</accession>
<reference evidence="1 2" key="1">
    <citation type="submission" date="2019-05" db="EMBL/GenBank/DDBJ databases">
        <title>Another draft genome of Portunus trituberculatus and its Hox gene families provides insights of decapod evolution.</title>
        <authorList>
            <person name="Jeong J.-H."/>
            <person name="Song I."/>
            <person name="Kim S."/>
            <person name="Choi T."/>
            <person name="Kim D."/>
            <person name="Ryu S."/>
            <person name="Kim W."/>
        </authorList>
    </citation>
    <scope>NUCLEOTIDE SEQUENCE [LARGE SCALE GENOMIC DNA]</scope>
    <source>
        <tissue evidence="1">Muscle</tissue>
    </source>
</reference>
<dbReference type="EMBL" id="VSRR010000468">
    <property type="protein sequence ID" value="MPC15980.1"/>
    <property type="molecule type" value="Genomic_DNA"/>
</dbReference>
<protein>
    <recommendedName>
        <fullName evidence="3">Endonuclease/exonuclease/phosphatase domain-containing protein</fullName>
    </recommendedName>
</protein>
<dbReference type="InterPro" id="IPR036691">
    <property type="entry name" value="Endo/exonu/phosph_ase_sf"/>
</dbReference>
<organism evidence="1 2">
    <name type="scientific">Portunus trituberculatus</name>
    <name type="common">Swimming crab</name>
    <name type="synonym">Neptunus trituberculatus</name>
    <dbReference type="NCBI Taxonomy" id="210409"/>
    <lineage>
        <taxon>Eukaryota</taxon>
        <taxon>Metazoa</taxon>
        <taxon>Ecdysozoa</taxon>
        <taxon>Arthropoda</taxon>
        <taxon>Crustacea</taxon>
        <taxon>Multicrustacea</taxon>
        <taxon>Malacostraca</taxon>
        <taxon>Eumalacostraca</taxon>
        <taxon>Eucarida</taxon>
        <taxon>Decapoda</taxon>
        <taxon>Pleocyemata</taxon>
        <taxon>Brachyura</taxon>
        <taxon>Eubrachyura</taxon>
        <taxon>Portunoidea</taxon>
        <taxon>Portunidae</taxon>
        <taxon>Portuninae</taxon>
        <taxon>Portunus</taxon>
    </lineage>
</organism>
<name>A0A5B7D2Y2_PORTR</name>
<evidence type="ECO:0000313" key="2">
    <source>
        <dbReference type="Proteomes" id="UP000324222"/>
    </source>
</evidence>
<comment type="caution">
    <text evidence="1">The sequence shown here is derived from an EMBL/GenBank/DDBJ whole genome shotgun (WGS) entry which is preliminary data.</text>
</comment>
<keyword evidence="2" id="KW-1185">Reference proteome</keyword>
<evidence type="ECO:0008006" key="3">
    <source>
        <dbReference type="Google" id="ProtNLM"/>
    </source>
</evidence>
<dbReference type="AlphaFoldDB" id="A0A5B7D2Y2"/>
<gene>
    <name evidence="1" type="ORF">E2C01_008786</name>
</gene>
<evidence type="ECO:0000313" key="1">
    <source>
        <dbReference type="EMBL" id="MPC15980.1"/>
    </source>
</evidence>